<keyword evidence="2" id="KW-1185">Reference proteome</keyword>
<evidence type="ECO:0000313" key="1">
    <source>
        <dbReference type="EMBL" id="UQK59494.1"/>
    </source>
</evidence>
<dbReference type="CDD" id="cd06561">
    <property type="entry name" value="AlkD_like"/>
    <property type="match status" value="1"/>
</dbReference>
<dbReference type="PANTHER" id="PTHR34070:SF1">
    <property type="entry name" value="DNA ALKYLATION REPAIR PROTEIN"/>
    <property type="match status" value="1"/>
</dbReference>
<dbReference type="InterPro" id="IPR016024">
    <property type="entry name" value="ARM-type_fold"/>
</dbReference>
<dbReference type="PANTHER" id="PTHR34070">
    <property type="entry name" value="ARMADILLO-TYPE FOLD"/>
    <property type="match status" value="1"/>
</dbReference>
<dbReference type="EMBL" id="CP096649">
    <property type="protein sequence ID" value="UQK59494.1"/>
    <property type="molecule type" value="Genomic_DNA"/>
</dbReference>
<dbReference type="InterPro" id="IPR014825">
    <property type="entry name" value="DNA_alkylation"/>
</dbReference>
<proteinExistence type="predicted"/>
<dbReference type="KEGG" id="fms:M1R53_02210"/>
<dbReference type="Pfam" id="PF08713">
    <property type="entry name" value="DNA_alkylation"/>
    <property type="match status" value="1"/>
</dbReference>
<accession>A0A9E7DKG7</accession>
<reference evidence="1" key="1">
    <citation type="submission" date="2022-04" db="EMBL/GenBank/DDBJ databases">
        <title>Complete genome sequences of Ezakiella coagulans and Fenollaria massiliensis.</title>
        <authorList>
            <person name="France M.T."/>
            <person name="Clifford J."/>
            <person name="Narina S."/>
            <person name="Rutt L."/>
            <person name="Ravel J."/>
        </authorList>
    </citation>
    <scope>NUCLEOTIDE SEQUENCE</scope>
    <source>
        <strain evidence="1">C0061C2</strain>
    </source>
</reference>
<dbReference type="Gene3D" id="1.25.10.90">
    <property type="match status" value="1"/>
</dbReference>
<name>A0A9E7DKG7_9FIRM</name>
<protein>
    <submittedName>
        <fullName evidence="1">DNA alkylation repair protein</fullName>
    </submittedName>
</protein>
<dbReference type="AlphaFoldDB" id="A0A9E7DKG7"/>
<sequence>MIYKDVLFELKENSDAKYKDFIAKLVPNINKDTIIGVRMGALRRLSKKIKKTCSIEIFNEAKFYYREEKLLYALCIFKMSRSFDEAMDTLDKFLPYIDNWEVTDLIAGEIIIDEAHREEIFQKALSYVHSEDEYSIRLGLVILNKKFNDEAHIEKILDAIKIIKINTYYVNMAAAWLLCEIYFKNKDKINKYLSSASLNEDIKKMTQQKIRESLKK</sequence>
<dbReference type="SUPFAM" id="SSF48371">
    <property type="entry name" value="ARM repeat"/>
    <property type="match status" value="1"/>
</dbReference>
<dbReference type="Proteomes" id="UP000831151">
    <property type="component" value="Chromosome"/>
</dbReference>
<dbReference type="RefSeq" id="WP_249242918.1">
    <property type="nucleotide sequence ID" value="NZ_CP096649.1"/>
</dbReference>
<organism evidence="1 2">
    <name type="scientific">Fenollaria massiliensis</name>
    <dbReference type="NCBI Taxonomy" id="938288"/>
    <lineage>
        <taxon>Bacteria</taxon>
        <taxon>Bacillati</taxon>
        <taxon>Bacillota</taxon>
        <taxon>Clostridia</taxon>
        <taxon>Eubacteriales</taxon>
        <taxon>Fenollaria</taxon>
    </lineage>
</organism>
<evidence type="ECO:0000313" key="2">
    <source>
        <dbReference type="Proteomes" id="UP000831151"/>
    </source>
</evidence>
<gene>
    <name evidence="1" type="ORF">M1R53_02210</name>
</gene>